<accession>A0AC58SIR8</accession>
<evidence type="ECO:0000313" key="1">
    <source>
        <dbReference type="Proteomes" id="UP000790787"/>
    </source>
</evidence>
<gene>
    <name evidence="2" type="primary">LOC142168114</name>
</gene>
<dbReference type="RefSeq" id="XP_075084875.1">
    <property type="nucleotide sequence ID" value="XM_075228774.1"/>
</dbReference>
<protein>
    <submittedName>
        <fullName evidence="2">Uncharacterized protein LOC142168114</fullName>
    </submittedName>
</protein>
<keyword evidence="1" id="KW-1185">Reference proteome</keyword>
<sequence length="162" mass="18829">MSSKVFIDHMSLQHLFKQKDLNLKQRRWLEILKDYDITILYHQGKANAVADVLHRKVGSMGTLIFIPVRERPLALDVQALANRFVRLDISESSRVPACVVSWSSLFEFIKVRQYHDPHLLVLRDTVQYGNANEVIIRDDEVLRLQGRIYVPNVDGLHELILE</sequence>
<organism evidence="1 2">
    <name type="scientific">Nicotiana tabacum</name>
    <name type="common">Common tobacco</name>
    <dbReference type="NCBI Taxonomy" id="4097"/>
    <lineage>
        <taxon>Eukaryota</taxon>
        <taxon>Viridiplantae</taxon>
        <taxon>Streptophyta</taxon>
        <taxon>Embryophyta</taxon>
        <taxon>Tracheophyta</taxon>
        <taxon>Spermatophyta</taxon>
        <taxon>Magnoliopsida</taxon>
        <taxon>eudicotyledons</taxon>
        <taxon>Gunneridae</taxon>
        <taxon>Pentapetalae</taxon>
        <taxon>asterids</taxon>
        <taxon>lamiids</taxon>
        <taxon>Solanales</taxon>
        <taxon>Solanaceae</taxon>
        <taxon>Nicotianoideae</taxon>
        <taxon>Nicotianeae</taxon>
        <taxon>Nicotiana</taxon>
    </lineage>
</organism>
<dbReference type="Proteomes" id="UP000790787">
    <property type="component" value="Chromosome 13"/>
</dbReference>
<proteinExistence type="predicted"/>
<reference evidence="1" key="1">
    <citation type="journal article" date="2014" name="Nat. Commun.">
        <title>The tobacco genome sequence and its comparison with those of tomato and potato.</title>
        <authorList>
            <person name="Sierro N."/>
            <person name="Battey J.N."/>
            <person name="Ouadi S."/>
            <person name="Bakaher N."/>
            <person name="Bovet L."/>
            <person name="Willig A."/>
            <person name="Goepfert S."/>
            <person name="Peitsch M.C."/>
            <person name="Ivanov N.V."/>
        </authorList>
    </citation>
    <scope>NUCLEOTIDE SEQUENCE [LARGE SCALE GENOMIC DNA]</scope>
</reference>
<name>A0AC58SIR8_TOBAC</name>
<reference evidence="2" key="2">
    <citation type="submission" date="2025-08" db="UniProtKB">
        <authorList>
            <consortium name="RefSeq"/>
        </authorList>
    </citation>
    <scope>IDENTIFICATION</scope>
    <source>
        <tissue evidence="2">Leaf</tissue>
    </source>
</reference>
<evidence type="ECO:0000313" key="2">
    <source>
        <dbReference type="RefSeq" id="XP_075084875.1"/>
    </source>
</evidence>